<keyword evidence="2" id="KW-1185">Reference proteome</keyword>
<dbReference type="RefSeq" id="WP_377058669.1">
    <property type="nucleotide sequence ID" value="NZ_JBHLUU010000114.1"/>
</dbReference>
<dbReference type="InterPro" id="IPR046060">
    <property type="entry name" value="DUF6018"/>
</dbReference>
<accession>A0ABV6KV89</accession>
<proteinExistence type="predicted"/>
<dbReference type="Proteomes" id="UP001589738">
    <property type="component" value="Unassembled WGS sequence"/>
</dbReference>
<name>A0ABV6KV89_9BACI</name>
<protein>
    <submittedName>
        <fullName evidence="1">DUF6018 family natural product bioysynthesis protein</fullName>
    </submittedName>
</protein>
<reference evidence="1 2" key="1">
    <citation type="submission" date="2024-09" db="EMBL/GenBank/DDBJ databases">
        <authorList>
            <person name="Sun Q."/>
            <person name="Mori K."/>
        </authorList>
    </citation>
    <scope>NUCLEOTIDE SEQUENCE [LARGE SCALE GENOMIC DNA]</scope>
    <source>
        <strain evidence="1 2">CGMCC 1.9126</strain>
    </source>
</reference>
<dbReference type="Pfam" id="PF19482">
    <property type="entry name" value="DUF6018"/>
    <property type="match status" value="1"/>
</dbReference>
<comment type="caution">
    <text evidence="1">The sequence shown here is derived from an EMBL/GenBank/DDBJ whole genome shotgun (WGS) entry which is preliminary data.</text>
</comment>
<gene>
    <name evidence="1" type="ORF">ACFFHF_17120</name>
</gene>
<evidence type="ECO:0000313" key="2">
    <source>
        <dbReference type="Proteomes" id="UP001589738"/>
    </source>
</evidence>
<organism evidence="1 2">
    <name type="scientific">Robertmurraya beringensis</name>
    <dbReference type="NCBI Taxonomy" id="641660"/>
    <lineage>
        <taxon>Bacteria</taxon>
        <taxon>Bacillati</taxon>
        <taxon>Bacillota</taxon>
        <taxon>Bacilli</taxon>
        <taxon>Bacillales</taxon>
        <taxon>Bacillaceae</taxon>
        <taxon>Robertmurraya</taxon>
    </lineage>
</organism>
<evidence type="ECO:0000313" key="1">
    <source>
        <dbReference type="EMBL" id="MFC0476927.1"/>
    </source>
</evidence>
<dbReference type="EMBL" id="JBHLUU010000114">
    <property type="protein sequence ID" value="MFC0476927.1"/>
    <property type="molecule type" value="Genomic_DNA"/>
</dbReference>
<sequence length="116" mass="13382">MAVTMSQLLGMQEDVVEDCRKKRKALASNAKYRMSVEVLLKDGTRRFYIAKELDQKKALREVLTFVAAIESATGETVMWRRTGEKTYHMSTNYTSRPSLLERAKTAFLGYFFDLEN</sequence>